<sequence length="224" mass="25520">MDDDEGEKHGAWTAWTSERDGACAWRQTSRRLEVKVAPVRVKNLAETRAWACRGASGTRACLRVTAPPNAWRADLRADVDARAMTIETNETTKEVVFRCEKIVKAIWPSLRASGDPETIEQRRAEADAEHERETRSDAERVDAERRRVARSFLERQWAIEDERFKASTRSPIEKTFIQSAPTTSLRSRWAPPIRRTERPPLRATIDVEVVLTPCECLPARNLGL</sequence>
<comment type="caution">
    <text evidence="2">The sequence shown here is derived from an EMBL/GenBank/DDBJ whole genome shotgun (WGS) entry which is preliminary data.</text>
</comment>
<accession>A0A090M6T3</accession>
<dbReference type="Proteomes" id="UP000009170">
    <property type="component" value="Unassembled WGS sequence"/>
</dbReference>
<proteinExistence type="predicted"/>
<name>A0A090M6T3_OSTTA</name>
<evidence type="ECO:0000313" key="2">
    <source>
        <dbReference type="EMBL" id="CEF99896.1"/>
    </source>
</evidence>
<dbReference type="InterPro" id="IPR052004">
    <property type="entry name" value="Dynein_assembly_factor_4"/>
</dbReference>
<reference evidence="2 3" key="2">
    <citation type="journal article" date="2014" name="BMC Genomics">
        <title>An improved genome of the model marine alga Ostreococcus tauri unfolds by assessing Illumina de novo assemblies.</title>
        <authorList>
            <person name="Blanc-Mathieu R."/>
            <person name="Verhelst B."/>
            <person name="Derelle E."/>
            <person name="Rombauts S."/>
            <person name="Bouget F.Y."/>
            <person name="Carre I."/>
            <person name="Chateau A."/>
            <person name="Eyre-Walker A."/>
            <person name="Grimsley N."/>
            <person name="Moreau H."/>
            <person name="Piegu B."/>
            <person name="Rivals E."/>
            <person name="Schackwitz W."/>
            <person name="Van de Peer Y."/>
            <person name="Piganeau G."/>
        </authorList>
    </citation>
    <scope>NUCLEOTIDE SEQUENCE [LARGE SCALE GENOMIC DNA]</scope>
    <source>
        <strain evidence="3">OTTH 0595 / CCAP 157/2 / RCC745</strain>
    </source>
</reference>
<gene>
    <name evidence="2" type="ORF">OT_ostta12g01860</name>
</gene>
<reference evidence="3" key="1">
    <citation type="journal article" date="2006" name="Proc. Natl. Acad. Sci. U.S.A.">
        <title>Genome analysis of the smallest free-living eukaryote Ostreococcus tauri unveils many unique features.</title>
        <authorList>
            <person name="Derelle E."/>
            <person name="Ferraz C."/>
            <person name="Rombauts S."/>
            <person name="Rouze P."/>
            <person name="Worden A.Z."/>
            <person name="Robbens S."/>
            <person name="Partensky F."/>
            <person name="Degroeve S."/>
            <person name="Echeynie S."/>
            <person name="Cooke R."/>
            <person name="Saeys Y."/>
            <person name="Wuyts J."/>
            <person name="Jabbari K."/>
            <person name="Bowler C."/>
            <person name="Panaud O."/>
            <person name="Piegu B."/>
            <person name="Ball S.G."/>
            <person name="Ral J.-P."/>
            <person name="Bouget F.-Y."/>
            <person name="Piganeau G."/>
            <person name="De Baets B."/>
            <person name="Picard A."/>
            <person name="Delseny M."/>
            <person name="Demaille J."/>
            <person name="Van de Peer Y."/>
            <person name="Moreau H."/>
        </authorList>
    </citation>
    <scope>NUCLEOTIDE SEQUENCE [LARGE SCALE GENOMIC DNA]</scope>
    <source>
        <strain evidence="3">OTTH 0595 / CCAP 157/2 / RCC745</strain>
    </source>
</reference>
<dbReference type="PANTHER" id="PTHR46492">
    <property type="entry name" value="DYNEIN ASSEMBLY FACTOR 4, AXONEMAL"/>
    <property type="match status" value="1"/>
</dbReference>
<evidence type="ECO:0000313" key="3">
    <source>
        <dbReference type="Proteomes" id="UP000009170"/>
    </source>
</evidence>
<dbReference type="RefSeq" id="XP_022840099.1">
    <property type="nucleotide sequence ID" value="XM_022982879.1"/>
</dbReference>
<dbReference type="PANTHER" id="PTHR46492:SF1">
    <property type="entry name" value="DYNEIN AXONEMAL ASSEMBLY FACTOR 4"/>
    <property type="match status" value="1"/>
</dbReference>
<dbReference type="AlphaFoldDB" id="A0A090M6T3"/>
<keyword evidence="3" id="KW-1185">Reference proteome</keyword>
<organism evidence="2 3">
    <name type="scientific">Ostreococcus tauri</name>
    <name type="common">Marine green alga</name>
    <dbReference type="NCBI Taxonomy" id="70448"/>
    <lineage>
        <taxon>Eukaryota</taxon>
        <taxon>Viridiplantae</taxon>
        <taxon>Chlorophyta</taxon>
        <taxon>Mamiellophyceae</taxon>
        <taxon>Mamiellales</taxon>
        <taxon>Bathycoccaceae</taxon>
        <taxon>Ostreococcus</taxon>
    </lineage>
</organism>
<dbReference type="GO" id="GO:0036159">
    <property type="term" value="P:inner dynein arm assembly"/>
    <property type="evidence" value="ECO:0007669"/>
    <property type="project" value="TreeGrafter"/>
</dbReference>
<dbReference type="GO" id="GO:0036158">
    <property type="term" value="P:outer dynein arm assembly"/>
    <property type="evidence" value="ECO:0007669"/>
    <property type="project" value="TreeGrafter"/>
</dbReference>
<evidence type="ECO:0000256" key="1">
    <source>
        <dbReference type="SAM" id="MobiDB-lite"/>
    </source>
</evidence>
<protein>
    <submittedName>
        <fullName evidence="2">Unnamed product</fullName>
    </submittedName>
</protein>
<dbReference type="EMBL" id="CAID01000012">
    <property type="protein sequence ID" value="CEF99896.1"/>
    <property type="molecule type" value="Genomic_DNA"/>
</dbReference>
<feature type="compositionally biased region" description="Basic and acidic residues" evidence="1">
    <location>
        <begin position="119"/>
        <end position="139"/>
    </location>
</feature>
<dbReference type="GO" id="GO:0003341">
    <property type="term" value="P:cilium movement"/>
    <property type="evidence" value="ECO:0007669"/>
    <property type="project" value="TreeGrafter"/>
</dbReference>
<feature type="region of interest" description="Disordered" evidence="1">
    <location>
        <begin position="114"/>
        <end position="139"/>
    </location>
</feature>
<dbReference type="InParanoid" id="A0A090M6T3"/>
<dbReference type="KEGG" id="ota:OT_ostta12g01860"/>
<dbReference type="GeneID" id="9836196"/>